<protein>
    <recommendedName>
        <fullName evidence="1">diguanylate cyclase</fullName>
        <ecNumber evidence="1">2.7.7.65</ecNumber>
    </recommendedName>
</protein>
<proteinExistence type="predicted"/>
<dbReference type="FunFam" id="3.30.70.270:FF:000001">
    <property type="entry name" value="Diguanylate cyclase domain protein"/>
    <property type="match status" value="1"/>
</dbReference>
<comment type="caution">
    <text evidence="5">The sequence shown here is derived from an EMBL/GenBank/DDBJ whole genome shotgun (WGS) entry which is preliminary data.</text>
</comment>
<dbReference type="InterPro" id="IPR050469">
    <property type="entry name" value="Diguanylate_Cyclase"/>
</dbReference>
<dbReference type="PANTHER" id="PTHR45138:SF9">
    <property type="entry name" value="DIGUANYLATE CYCLASE DGCM-RELATED"/>
    <property type="match status" value="1"/>
</dbReference>
<name>A0A2N7PK98_9BACT</name>
<evidence type="ECO:0000313" key="5">
    <source>
        <dbReference type="EMBL" id="PMP63528.1"/>
    </source>
</evidence>
<dbReference type="PROSITE" id="PS50887">
    <property type="entry name" value="GGDEF"/>
    <property type="match status" value="1"/>
</dbReference>
<dbReference type="SUPFAM" id="SSF55073">
    <property type="entry name" value="Nucleotide cyclase"/>
    <property type="match status" value="1"/>
</dbReference>
<dbReference type="SMART" id="SM00267">
    <property type="entry name" value="GGDEF"/>
    <property type="match status" value="1"/>
</dbReference>
<dbReference type="EMBL" id="PNIE01000032">
    <property type="protein sequence ID" value="PMP63528.1"/>
    <property type="molecule type" value="Genomic_DNA"/>
</dbReference>
<dbReference type="PANTHER" id="PTHR45138">
    <property type="entry name" value="REGULATORY COMPONENTS OF SENSORY TRANSDUCTION SYSTEM"/>
    <property type="match status" value="1"/>
</dbReference>
<dbReference type="EC" id="2.7.7.65" evidence="1"/>
<organism evidence="5 6">
    <name type="scientific">Caldimicrobium thiodismutans</name>
    <dbReference type="NCBI Taxonomy" id="1653476"/>
    <lineage>
        <taxon>Bacteria</taxon>
        <taxon>Pseudomonadati</taxon>
        <taxon>Thermodesulfobacteriota</taxon>
        <taxon>Thermodesulfobacteria</taxon>
        <taxon>Thermodesulfobacteriales</taxon>
        <taxon>Thermodesulfobacteriaceae</taxon>
        <taxon>Caldimicrobium</taxon>
    </lineage>
</organism>
<dbReference type="AlphaFoldDB" id="A0A2N7PK98"/>
<gene>
    <name evidence="5" type="ORF">C0197_02400</name>
</gene>
<evidence type="ECO:0000256" key="2">
    <source>
        <dbReference type="ARBA" id="ARBA00034247"/>
    </source>
</evidence>
<evidence type="ECO:0000259" key="4">
    <source>
        <dbReference type="PROSITE" id="PS50887"/>
    </source>
</evidence>
<dbReference type="InterPro" id="IPR029787">
    <property type="entry name" value="Nucleotide_cyclase"/>
</dbReference>
<comment type="catalytic activity">
    <reaction evidence="2">
        <text>2 GTP = 3',3'-c-di-GMP + 2 diphosphate</text>
        <dbReference type="Rhea" id="RHEA:24898"/>
        <dbReference type="ChEBI" id="CHEBI:33019"/>
        <dbReference type="ChEBI" id="CHEBI:37565"/>
        <dbReference type="ChEBI" id="CHEBI:58805"/>
        <dbReference type="EC" id="2.7.7.65"/>
    </reaction>
</comment>
<feature type="transmembrane region" description="Helical" evidence="3">
    <location>
        <begin position="67"/>
        <end position="90"/>
    </location>
</feature>
<dbReference type="Proteomes" id="UP000235731">
    <property type="component" value="Unassembled WGS sequence"/>
</dbReference>
<evidence type="ECO:0000313" key="6">
    <source>
        <dbReference type="Proteomes" id="UP000235731"/>
    </source>
</evidence>
<dbReference type="Gene3D" id="3.30.70.270">
    <property type="match status" value="1"/>
</dbReference>
<reference evidence="5 6" key="1">
    <citation type="submission" date="2018-01" db="EMBL/GenBank/DDBJ databases">
        <title>Metagenomic assembled genomes from two thermal pools in the Uzon Caldera, Kamchatka, Russia.</title>
        <authorList>
            <person name="Wilkins L."/>
            <person name="Ettinger C."/>
        </authorList>
    </citation>
    <scope>NUCLEOTIDE SEQUENCE [LARGE SCALE GENOMIC DNA]</scope>
    <source>
        <strain evidence="5">ZAV-15</strain>
    </source>
</reference>
<evidence type="ECO:0000256" key="3">
    <source>
        <dbReference type="SAM" id="Phobius"/>
    </source>
</evidence>
<accession>A0A2N7PK98</accession>
<feature type="domain" description="GGDEF" evidence="4">
    <location>
        <begin position="330"/>
        <end position="463"/>
    </location>
</feature>
<keyword evidence="3" id="KW-0812">Transmembrane</keyword>
<sequence>MNQRGKVALKKILYFFLERSLFWKVGFIIGVCILVCFSLVFYFYFYTKGLVNGTSASPSSSFMFERMLYFLSLLVLIFLIWGAIAFYYMVKRPLDRIKNVLDTLIYDPKCLQGEAYIKYSIKDEIGEVVEKVNQLVRNFREIETFRHIIENDESVEEIYQRLGEYLRNLSFSSFVIYEVSNSQNTMRPVYKSDEELEINSEKLFNADKCRAKRTGKVVTSLEAPHICRLYEYQDITHHYCLPIVAGNKVLGVVEIHLPITEETLTSKRLKEKLNLAHKFIEETSPVIESKRYAEALKEQTHKDPLTNLYNRRFLEGILDNLCAQILRRGTILGILMCDLDYFKSINDKYGHDVGDLVLKETARLLSENVRKSDLVVRFGGEEFLILLVDIKEGEAEKVAEKLRKIIETYEFKTPKGSIKRTISIGVSEFPVDSSAIWEAIKFADIALYKAKEEGRNKVVRFKPDFWTEEEY</sequence>
<dbReference type="InterPro" id="IPR000160">
    <property type="entry name" value="GGDEF_dom"/>
</dbReference>
<feature type="transmembrane region" description="Helical" evidence="3">
    <location>
        <begin position="21"/>
        <end position="47"/>
    </location>
</feature>
<dbReference type="NCBIfam" id="TIGR00254">
    <property type="entry name" value="GGDEF"/>
    <property type="match status" value="1"/>
</dbReference>
<dbReference type="InterPro" id="IPR043128">
    <property type="entry name" value="Rev_trsase/Diguanyl_cyclase"/>
</dbReference>
<keyword evidence="3" id="KW-1133">Transmembrane helix</keyword>
<evidence type="ECO:0000256" key="1">
    <source>
        <dbReference type="ARBA" id="ARBA00012528"/>
    </source>
</evidence>
<dbReference type="GO" id="GO:0052621">
    <property type="term" value="F:diguanylate cyclase activity"/>
    <property type="evidence" value="ECO:0007669"/>
    <property type="project" value="UniProtKB-EC"/>
</dbReference>
<dbReference type="Pfam" id="PF00990">
    <property type="entry name" value="GGDEF"/>
    <property type="match status" value="1"/>
</dbReference>
<keyword evidence="3" id="KW-0472">Membrane</keyword>
<dbReference type="CDD" id="cd01949">
    <property type="entry name" value="GGDEF"/>
    <property type="match status" value="1"/>
</dbReference>